<feature type="transmembrane region" description="Helical" evidence="1">
    <location>
        <begin position="124"/>
        <end position="141"/>
    </location>
</feature>
<name>A0A223DQT0_ECOLI</name>
<keyword evidence="1" id="KW-1133">Transmembrane helix</keyword>
<accession>A0A223DQT0</accession>
<geneLocation type="plasmid" evidence="2">
    <name>TP114</name>
</geneLocation>
<keyword evidence="2" id="KW-0614">Plasmid</keyword>
<organism evidence="2">
    <name type="scientific">Escherichia coli str. K-12 substr. MG1655</name>
    <dbReference type="NCBI Taxonomy" id="511145"/>
    <lineage>
        <taxon>Bacteria</taxon>
        <taxon>Pseudomonadati</taxon>
        <taxon>Pseudomonadota</taxon>
        <taxon>Gammaproteobacteria</taxon>
        <taxon>Enterobacterales</taxon>
        <taxon>Enterobacteriaceae</taxon>
        <taxon>Escherichia</taxon>
    </lineage>
</organism>
<dbReference type="EMBL" id="MF521836">
    <property type="protein sequence ID" value="ASS85333.1"/>
    <property type="molecule type" value="Genomic_DNA"/>
</dbReference>
<evidence type="ECO:0000256" key="1">
    <source>
        <dbReference type="SAM" id="Phobius"/>
    </source>
</evidence>
<protein>
    <submittedName>
        <fullName evidence="2">PilO</fullName>
    </submittedName>
</protein>
<dbReference type="Pfam" id="PF06864">
    <property type="entry name" value="PAP_PilO"/>
    <property type="match status" value="1"/>
</dbReference>
<keyword evidence="1" id="KW-0812">Transmembrane</keyword>
<gene>
    <name evidence="2" type="primary">pilO</name>
</gene>
<dbReference type="AlphaFoldDB" id="A0A223DQT0"/>
<dbReference type="InterPro" id="IPR009663">
    <property type="entry name" value="PAP_PilO"/>
</dbReference>
<sequence>MVAFIRKEDLPTGASSFWSLALMIKPLIEPDGYAICELGDLYGFVSCVNNVLVNDVVGNKSQIMSALTTFLEFNETPEPGWKLYQPESWDISQALPSLTLSALIDVKKPPKEAAFTRVSRKRQFMIYGGSAILAILLWNGITMYQEYREKEAAAEAARLRLAKEMADKQAIQIAPPWQHLPEIKPFIDKCIDKWDALPLSIAGWRFDLAECSTSGNDGLLRTSYKELSGVTVEDFSTRIREIFQGTTTATFVLPEGSAGGFSLPVSFDVSPDPITPDTLPQATDIQERLTTFAQKMRLKLTWQEIENTKTDEEGRPIILPWNEYELMIQTSTPPSILFANFHEPAVRFQYAGIKLEEGRLNYEIKGAFYVKNN</sequence>
<proteinExistence type="predicted"/>
<reference evidence="2" key="1">
    <citation type="submission" date="2017-07" db="EMBL/GenBank/DDBJ databases">
        <title>Complete nucleotide sequence of the IncI2 conjugative plasmid TP114.</title>
        <authorList>
            <person name="Neil K."/>
            <person name="Matteau D."/>
            <person name="Rodrigue S."/>
        </authorList>
    </citation>
    <scope>NUCLEOTIDE SEQUENCE</scope>
    <source>
        <strain evidence="2">K-12</strain>
        <plasmid evidence="2">TP114</plasmid>
    </source>
</reference>
<keyword evidence="1" id="KW-0472">Membrane</keyword>
<evidence type="ECO:0000313" key="2">
    <source>
        <dbReference type="EMBL" id="ASS85333.1"/>
    </source>
</evidence>